<name>A0ABP0KRM6_9DINO</name>
<gene>
    <name evidence="2" type="ORF">SCF082_LOCUS18646</name>
</gene>
<dbReference type="Proteomes" id="UP001642464">
    <property type="component" value="Unassembled WGS sequence"/>
</dbReference>
<dbReference type="EMBL" id="CAXAMM010012534">
    <property type="protein sequence ID" value="CAK9029104.1"/>
    <property type="molecule type" value="Genomic_DNA"/>
</dbReference>
<organism evidence="2 3">
    <name type="scientific">Durusdinium trenchii</name>
    <dbReference type="NCBI Taxonomy" id="1381693"/>
    <lineage>
        <taxon>Eukaryota</taxon>
        <taxon>Sar</taxon>
        <taxon>Alveolata</taxon>
        <taxon>Dinophyceae</taxon>
        <taxon>Suessiales</taxon>
        <taxon>Symbiodiniaceae</taxon>
        <taxon>Durusdinium</taxon>
    </lineage>
</organism>
<evidence type="ECO:0000313" key="3">
    <source>
        <dbReference type="Proteomes" id="UP001642464"/>
    </source>
</evidence>
<evidence type="ECO:0000313" key="2">
    <source>
        <dbReference type="EMBL" id="CAK9029104.1"/>
    </source>
</evidence>
<accession>A0ABP0KRM6</accession>
<feature type="region of interest" description="Disordered" evidence="1">
    <location>
        <begin position="1"/>
        <end position="41"/>
    </location>
</feature>
<evidence type="ECO:0000256" key="1">
    <source>
        <dbReference type="SAM" id="MobiDB-lite"/>
    </source>
</evidence>
<feature type="non-terminal residue" evidence="2">
    <location>
        <position position="242"/>
    </location>
</feature>
<proteinExistence type="predicted"/>
<keyword evidence="3" id="KW-1185">Reference proteome</keyword>
<reference evidence="2 3" key="1">
    <citation type="submission" date="2024-02" db="EMBL/GenBank/DDBJ databases">
        <authorList>
            <person name="Chen Y."/>
            <person name="Shah S."/>
            <person name="Dougan E. K."/>
            <person name="Thang M."/>
            <person name="Chan C."/>
        </authorList>
    </citation>
    <scope>NUCLEOTIDE SEQUENCE [LARGE SCALE GENOMIC DNA]</scope>
</reference>
<comment type="caution">
    <text evidence="2">The sequence shown here is derived from an EMBL/GenBank/DDBJ whole genome shotgun (WGS) entry which is preliminary data.</text>
</comment>
<sequence>MPLQSKAKAMPPHKKVKTTDDDEQQQPALSTGADDEENEWDKWWAAQCWNTADQSDQYQDNEQCQWYQWQWGQVDRTDMTDQYYQDDESQWKQWNQANDWKTTTAADTGNDAEWDQWGQWGPAGKTDQVQAYQDQDEWGQCIAYWKRTAPWRNADNTSSSSAVQVPVQETSSSAGYDNKWQWNNKNEFQKQEEDSLDPVMAEILGDYKMPASIVAKFHDLAKLRYGKERQRKLLTLDRTDVV</sequence>
<protein>
    <submittedName>
        <fullName evidence="2">Uncharacterized protein</fullName>
    </submittedName>
</protein>